<feature type="domain" description="ABC transporter" evidence="12">
    <location>
        <begin position="448"/>
        <end position="701"/>
    </location>
</feature>
<comment type="similarity">
    <text evidence="2">Belongs to the ABC transporter superfamily. ABCG family. PDR (TC 3.A.1.205) subfamily.</text>
</comment>
<evidence type="ECO:0000256" key="5">
    <source>
        <dbReference type="ARBA" id="ARBA00022737"/>
    </source>
</evidence>
<accession>A0AAV6P129</accession>
<evidence type="ECO:0000256" key="2">
    <source>
        <dbReference type="ARBA" id="ARBA00006012"/>
    </source>
</evidence>
<dbReference type="SMART" id="SM00382">
    <property type="entry name" value="AAA"/>
    <property type="match status" value="2"/>
</dbReference>
<feature type="transmembrane region" description="Helical" evidence="11">
    <location>
        <begin position="319"/>
        <end position="342"/>
    </location>
</feature>
<feature type="compositionally biased region" description="Polar residues" evidence="10">
    <location>
        <begin position="411"/>
        <end position="420"/>
    </location>
</feature>
<dbReference type="PANTHER" id="PTHR48040:SF42">
    <property type="entry name" value="ABC TRANSPORTER DOMAIN-CONTAINING PROTEIN"/>
    <property type="match status" value="1"/>
</dbReference>
<feature type="transmembrane region" description="Helical" evidence="11">
    <location>
        <begin position="937"/>
        <end position="957"/>
    </location>
</feature>
<dbReference type="InterPro" id="IPR029481">
    <property type="entry name" value="ABC_trans_N"/>
</dbReference>
<evidence type="ECO:0000256" key="8">
    <source>
        <dbReference type="ARBA" id="ARBA00022989"/>
    </source>
</evidence>
<dbReference type="GO" id="GO:0016020">
    <property type="term" value="C:membrane"/>
    <property type="evidence" value="ECO:0007669"/>
    <property type="project" value="UniProtKB-SubCell"/>
</dbReference>
<dbReference type="Pfam" id="PF14510">
    <property type="entry name" value="ABC_trans_N"/>
    <property type="match status" value="1"/>
</dbReference>
<organism evidence="13 14">
    <name type="scientific">Cucurbita argyrosperma subsp. sororia</name>
    <dbReference type="NCBI Taxonomy" id="37648"/>
    <lineage>
        <taxon>Eukaryota</taxon>
        <taxon>Viridiplantae</taxon>
        <taxon>Streptophyta</taxon>
        <taxon>Embryophyta</taxon>
        <taxon>Tracheophyta</taxon>
        <taxon>Spermatophyta</taxon>
        <taxon>Magnoliopsida</taxon>
        <taxon>eudicotyledons</taxon>
        <taxon>Gunneridae</taxon>
        <taxon>Pentapetalae</taxon>
        <taxon>rosids</taxon>
        <taxon>fabids</taxon>
        <taxon>Cucurbitales</taxon>
        <taxon>Cucurbitaceae</taxon>
        <taxon>Cucurbiteae</taxon>
        <taxon>Cucurbita</taxon>
    </lineage>
</organism>
<evidence type="ECO:0000259" key="12">
    <source>
        <dbReference type="PROSITE" id="PS50893"/>
    </source>
</evidence>
<feature type="region of interest" description="Disordered" evidence="10">
    <location>
        <begin position="403"/>
        <end position="433"/>
    </location>
</feature>
<keyword evidence="6" id="KW-0547">Nucleotide-binding</keyword>
<evidence type="ECO:0000256" key="3">
    <source>
        <dbReference type="ARBA" id="ARBA00022448"/>
    </source>
</evidence>
<evidence type="ECO:0000256" key="7">
    <source>
        <dbReference type="ARBA" id="ARBA00022840"/>
    </source>
</evidence>
<dbReference type="InterPro" id="IPR043926">
    <property type="entry name" value="ABCG_dom"/>
</dbReference>
<dbReference type="AlphaFoldDB" id="A0AAV6P129"/>
<evidence type="ECO:0000256" key="9">
    <source>
        <dbReference type="ARBA" id="ARBA00023136"/>
    </source>
</evidence>
<comment type="subcellular location">
    <subcellularLocation>
        <location evidence="1">Membrane</location>
        <topology evidence="1">Multi-pass membrane protein</topology>
    </subcellularLocation>
</comment>
<evidence type="ECO:0000256" key="6">
    <source>
        <dbReference type="ARBA" id="ARBA00022741"/>
    </source>
</evidence>
<sequence>MAAAQMVADDLARSMSRRSWASTSQRSWATASIREAWQAPSDVFIRSGRQEDEEELKWAAIERLPTYDRLRKGMLKHVLDNGRVVHDEVDVTKIGMQEKQQLMESMLKIIEEDNEKFLRRLRDRTDRVGIEMPKIEVRFEHLSVEGELHVGSRAHPTLPNVFLNIAESVLGLVRLTPPNKRKIQILKDISGVVKPSRMTLLLGPPSSGKTTLLRALAGKLENNLKEEGRITYCGHEFKEFVPQRTSAYISQHDLHNWEMTVRETFDFSGRCQGVGTRYEMLEELSRREKEAGIKPDPEIDAFMKAISVSGQRTNLFTDYVLKVLCPSFLQFLVCVFVVSFWLKLNHLLQIMGLDICADIIVGNEMRRGISGGQRKRVTTGMFLHVNHFAGSLGDSRAAIADDANNNKKNPYSASRGTQTQPAKSSNVANNSNSPAKKGMVLPFQPLSLAFNHVNYYVDMPAEMKSQGIDEDRLQLLRDVSGAFRPGVLTALVGVSGAGKTTLMDVLAGRKTGGYIEGSINISGYAKNQETFARVSGYCEQNDIHSPHLTVYESVLYSAWLRLPSSVNTATRKMFVEEVMELVELNSLRDALVGLPGIDGLSTEQRKRLTIAVELVANPSIIFMDEPTSGLDARAAAIVMRTVRNTVDTGRTVVCTIHQPSIDIFESFDELLLMKRGGQVIYAGSLGHHSHRLVEYFESVPGVPKIKDGYNPATWMLDVTASSVETQLDVDFAEIYANSALYQRNQELIQELSTPAPGSQDLHFPTKYSQSFNVQYKACFWKWYRSYWRNPRYNAVRFFMTTIIGLMFGLIFWNKGEKTDEEQDLRNFLGAMYAAILFLGASNAAAVQPVITIERTVFYRERAAGMYSPLPYAFSQVSIEAIYNAIQTIIYSLLLFSMMGFEWKATNFLWFYYFILMCFVYFTMYGMMIVALTPGPQIAAIAMSFFLSFWNLFSGFMVPRTQIPIWWRWYYWLSPIAWTINGLVTSQVGNKEGNLRVAGRGEIPVKAFLKDTFGYEYDFLPYIALAHFGWVFIYFFVFAYSMKFLNFQKR</sequence>
<feature type="transmembrane region" description="Helical" evidence="11">
    <location>
        <begin position="1018"/>
        <end position="1039"/>
    </location>
</feature>
<dbReference type="InterPro" id="IPR003439">
    <property type="entry name" value="ABC_transporter-like_ATP-bd"/>
</dbReference>
<name>A0AAV6P129_9ROSI</name>
<evidence type="ECO:0000256" key="10">
    <source>
        <dbReference type="SAM" id="MobiDB-lite"/>
    </source>
</evidence>
<dbReference type="Pfam" id="PF19055">
    <property type="entry name" value="ABC2_membrane_7"/>
    <property type="match status" value="1"/>
</dbReference>
<dbReference type="GO" id="GO:0140359">
    <property type="term" value="F:ABC-type transporter activity"/>
    <property type="evidence" value="ECO:0007669"/>
    <property type="project" value="InterPro"/>
</dbReference>
<dbReference type="EMBL" id="JAGKQH010000003">
    <property type="protein sequence ID" value="KAG6604365.1"/>
    <property type="molecule type" value="Genomic_DNA"/>
</dbReference>
<dbReference type="Proteomes" id="UP000685013">
    <property type="component" value="Chromosome 3"/>
</dbReference>
<feature type="non-terminal residue" evidence="13">
    <location>
        <position position="1"/>
    </location>
</feature>
<keyword evidence="4 11" id="KW-0812">Transmembrane</keyword>
<protein>
    <submittedName>
        <fullName evidence="13">ABC transporter G family member 39</fullName>
    </submittedName>
</protein>
<evidence type="ECO:0000313" key="13">
    <source>
        <dbReference type="EMBL" id="KAG6604365.1"/>
    </source>
</evidence>
<feature type="transmembrane region" description="Helical" evidence="11">
    <location>
        <begin position="832"/>
        <end position="852"/>
    </location>
</feature>
<evidence type="ECO:0000313" key="14">
    <source>
        <dbReference type="Proteomes" id="UP000685013"/>
    </source>
</evidence>
<keyword evidence="9 11" id="KW-0472">Membrane</keyword>
<dbReference type="GO" id="GO:0005524">
    <property type="term" value="F:ATP binding"/>
    <property type="evidence" value="ECO:0007669"/>
    <property type="project" value="UniProtKB-KW"/>
</dbReference>
<keyword evidence="5" id="KW-0677">Repeat</keyword>
<dbReference type="FunFam" id="3.40.50.300:FF:000059">
    <property type="entry name" value="ABC transporter G family member 40"/>
    <property type="match status" value="1"/>
</dbReference>
<dbReference type="FunFam" id="3.40.50.300:FF:003848">
    <property type="entry name" value="Pleiotropic drug resistance 12 isoform 3"/>
    <property type="match status" value="1"/>
</dbReference>
<evidence type="ECO:0000256" key="4">
    <source>
        <dbReference type="ARBA" id="ARBA00022692"/>
    </source>
</evidence>
<comment type="caution">
    <text evidence="13">The sequence shown here is derived from an EMBL/GenBank/DDBJ whole genome shotgun (WGS) entry which is preliminary data.</text>
</comment>
<dbReference type="Pfam" id="PF01061">
    <property type="entry name" value="ABC2_membrane"/>
    <property type="match status" value="1"/>
</dbReference>
<keyword evidence="14" id="KW-1185">Reference proteome</keyword>
<dbReference type="PANTHER" id="PTHR48040">
    <property type="entry name" value="PLEIOTROPIC DRUG RESISTANCE PROTEIN 1-LIKE ISOFORM X1"/>
    <property type="match status" value="1"/>
</dbReference>
<proteinExistence type="inferred from homology"/>
<dbReference type="InterPro" id="IPR013525">
    <property type="entry name" value="ABC2_TM"/>
</dbReference>
<dbReference type="InterPro" id="IPR003593">
    <property type="entry name" value="AAA+_ATPase"/>
</dbReference>
<keyword evidence="7" id="KW-0067">ATP-binding</keyword>
<dbReference type="PROSITE" id="PS50893">
    <property type="entry name" value="ABC_TRANSPORTER_2"/>
    <property type="match status" value="1"/>
</dbReference>
<evidence type="ECO:0000256" key="11">
    <source>
        <dbReference type="SAM" id="Phobius"/>
    </source>
</evidence>
<gene>
    <name evidence="13" type="primary">ABCG39</name>
    <name evidence="13" type="ORF">SDJN03_04974</name>
</gene>
<feature type="transmembrane region" description="Helical" evidence="11">
    <location>
        <begin position="907"/>
        <end position="931"/>
    </location>
</feature>
<dbReference type="CDD" id="cd03232">
    <property type="entry name" value="ABCG_PDR_domain2"/>
    <property type="match status" value="1"/>
</dbReference>
<feature type="compositionally biased region" description="Low complexity" evidence="10">
    <location>
        <begin position="421"/>
        <end position="433"/>
    </location>
</feature>
<keyword evidence="8 11" id="KW-1133">Transmembrane helix</keyword>
<reference evidence="13 14" key="1">
    <citation type="journal article" date="2021" name="Hortic Res">
        <title>The domestication of Cucurbita argyrosperma as revealed by the genome of its wild relative.</title>
        <authorList>
            <person name="Barrera-Redondo J."/>
            <person name="Sanchez-de la Vega G."/>
            <person name="Aguirre-Liguori J.A."/>
            <person name="Castellanos-Morales G."/>
            <person name="Gutierrez-Guerrero Y.T."/>
            <person name="Aguirre-Dugua X."/>
            <person name="Aguirre-Planter E."/>
            <person name="Tenaillon M.I."/>
            <person name="Lira-Saade R."/>
            <person name="Eguiarte L.E."/>
        </authorList>
    </citation>
    <scope>NUCLEOTIDE SEQUENCE [LARGE SCALE GENOMIC DNA]</scope>
    <source>
        <strain evidence="13">JBR-2021</strain>
    </source>
</reference>
<evidence type="ECO:0000256" key="1">
    <source>
        <dbReference type="ARBA" id="ARBA00004141"/>
    </source>
</evidence>
<dbReference type="Pfam" id="PF00005">
    <property type="entry name" value="ABC_tran"/>
    <property type="match status" value="2"/>
</dbReference>
<keyword evidence="3" id="KW-0813">Transport</keyword>
<feature type="transmembrane region" description="Helical" evidence="11">
    <location>
        <begin position="794"/>
        <end position="812"/>
    </location>
</feature>
<feature type="transmembrane region" description="Helical" evidence="11">
    <location>
        <begin position="969"/>
        <end position="988"/>
    </location>
</feature>
<dbReference type="InterPro" id="IPR034003">
    <property type="entry name" value="ABCG_PDR_2"/>
</dbReference>
<dbReference type="GO" id="GO:0016887">
    <property type="term" value="F:ATP hydrolysis activity"/>
    <property type="evidence" value="ECO:0007669"/>
    <property type="project" value="InterPro"/>
</dbReference>